<organism evidence="2 3">
    <name type="scientific">Bordetella avium (strain 197N)</name>
    <dbReference type="NCBI Taxonomy" id="360910"/>
    <lineage>
        <taxon>Bacteria</taxon>
        <taxon>Pseudomonadati</taxon>
        <taxon>Pseudomonadota</taxon>
        <taxon>Betaproteobacteria</taxon>
        <taxon>Burkholderiales</taxon>
        <taxon>Alcaligenaceae</taxon>
        <taxon>Bordetella</taxon>
    </lineage>
</organism>
<dbReference type="AlphaFoldDB" id="Q2KXQ4"/>
<gene>
    <name evidence="2" type="ordered locus">BAV0619</name>
</gene>
<accession>Q2KXQ4</accession>
<protein>
    <submittedName>
        <fullName evidence="2">Membrane protein</fullName>
    </submittedName>
</protein>
<feature type="transmembrane region" description="Helical" evidence="1">
    <location>
        <begin position="119"/>
        <end position="141"/>
    </location>
</feature>
<keyword evidence="1" id="KW-0812">Transmembrane</keyword>
<evidence type="ECO:0000313" key="3">
    <source>
        <dbReference type="Proteomes" id="UP000001977"/>
    </source>
</evidence>
<dbReference type="KEGG" id="bav:BAV0619"/>
<dbReference type="eggNOG" id="ENOG5030Y3S">
    <property type="taxonomic scope" value="Bacteria"/>
</dbReference>
<proteinExistence type="predicted"/>
<keyword evidence="1" id="KW-0472">Membrane</keyword>
<keyword evidence="1" id="KW-1133">Transmembrane helix</keyword>
<evidence type="ECO:0000256" key="1">
    <source>
        <dbReference type="SAM" id="Phobius"/>
    </source>
</evidence>
<reference evidence="2 3" key="1">
    <citation type="journal article" date="2006" name="J. Bacteriol.">
        <title>Comparison of the genome sequence of the poultry pathogen Bordetella avium with those of B. bronchiseptica, B. pertussis, and B. parapertussis reveals extensive diversity in surface structures associated with host interaction.</title>
        <authorList>
            <person name="Sebaihia M."/>
            <person name="Preston A."/>
            <person name="Maskell D.J."/>
            <person name="Kuzmiak H."/>
            <person name="Connell T.D."/>
            <person name="King N.D."/>
            <person name="Orndorff P.E."/>
            <person name="Miyamoto D.M."/>
            <person name="Thomson N.R."/>
            <person name="Harris D."/>
            <person name="Goble A."/>
            <person name="Lord A."/>
            <person name="Murphy L."/>
            <person name="Quail M.A."/>
            <person name="Rutter S."/>
            <person name="Squares R."/>
            <person name="Squares S."/>
            <person name="Woodward J."/>
            <person name="Parkhill J."/>
            <person name="Temple L.M."/>
        </authorList>
    </citation>
    <scope>NUCLEOTIDE SEQUENCE [LARGE SCALE GENOMIC DNA]</scope>
    <source>
        <strain evidence="2 3">197N</strain>
    </source>
</reference>
<dbReference type="EMBL" id="AM167904">
    <property type="protein sequence ID" value="CAJ48224.1"/>
    <property type="molecule type" value="Genomic_DNA"/>
</dbReference>
<keyword evidence="3" id="KW-1185">Reference proteome</keyword>
<name>Q2KXQ4_BORA1</name>
<dbReference type="HOGENOM" id="CLU_1501106_0_0_4"/>
<feature type="transmembrane region" description="Helical" evidence="1">
    <location>
        <begin position="20"/>
        <end position="39"/>
    </location>
</feature>
<sequence>MKDSISFKLDIRTAGQLVIALMRLYLGAWMVVSGASYWLHQLGYQPIFPQPFGTLPASNKMLITLVEVGLFNLVKTLEIVGGLFLIGNIFVPLGLLILFPISGMVFYNAVFLNQRYDGIFSLTYMGTLCLYMNVVLLLAYIKHYLPMLALNARSGSLSDIKRLPEIFR</sequence>
<feature type="transmembrane region" description="Helical" evidence="1">
    <location>
        <begin position="79"/>
        <end position="107"/>
    </location>
</feature>
<dbReference type="STRING" id="360910.BAV0619"/>
<evidence type="ECO:0000313" key="2">
    <source>
        <dbReference type="EMBL" id="CAJ48224.1"/>
    </source>
</evidence>
<dbReference type="RefSeq" id="WP_012416314.1">
    <property type="nucleotide sequence ID" value="NC_010645.1"/>
</dbReference>
<dbReference type="Proteomes" id="UP000001977">
    <property type="component" value="Chromosome"/>
</dbReference>
<dbReference type="GeneID" id="92936198"/>
<dbReference type="OrthoDB" id="9092326at2"/>